<comment type="function">
    <text evidence="7">Required for disulfide bond formation in some periplasmic proteins. Acts by transferring its disulfide bond to other proteins and is reduced in the process.</text>
</comment>
<reference evidence="10" key="1">
    <citation type="submission" date="2015-06" db="EMBL/GenBank/DDBJ databases">
        <authorList>
            <person name="Urmite Genomes"/>
        </authorList>
    </citation>
    <scope>NUCLEOTIDE SEQUENCE [LARGE SCALE GENOMIC DNA]</scope>
    <source>
        <strain evidence="10">CSUR P1867</strain>
    </source>
</reference>
<dbReference type="Gene3D" id="3.10.450.70">
    <property type="entry name" value="Disulphide bond isomerase, DsbC/G, N-terminal"/>
    <property type="match status" value="1"/>
</dbReference>
<feature type="chain" id="PRO_5010006442" description="Thiol:disulfide interchange protein" evidence="7">
    <location>
        <begin position="22"/>
        <end position="235"/>
    </location>
</feature>
<dbReference type="NCBIfam" id="NF008129">
    <property type="entry name" value="PRK10877.1"/>
    <property type="match status" value="1"/>
</dbReference>
<dbReference type="InterPro" id="IPR012336">
    <property type="entry name" value="Thioredoxin-like_fold"/>
</dbReference>
<evidence type="ECO:0000259" key="8">
    <source>
        <dbReference type="PROSITE" id="PS51352"/>
    </source>
</evidence>
<comment type="similarity">
    <text evidence="2 7">Belongs to the thioredoxin family. DsbC subfamily.</text>
</comment>
<dbReference type="InterPro" id="IPR036249">
    <property type="entry name" value="Thioredoxin-like_sf"/>
</dbReference>
<evidence type="ECO:0000256" key="3">
    <source>
        <dbReference type="ARBA" id="ARBA00022729"/>
    </source>
</evidence>
<proteinExistence type="inferred from homology"/>
<evidence type="ECO:0000313" key="9">
    <source>
        <dbReference type="EMBL" id="CRL60967.1"/>
    </source>
</evidence>
<dbReference type="InterPro" id="IPR033954">
    <property type="entry name" value="DiS-bond_Isoase_DsbC/G"/>
</dbReference>
<dbReference type="CDD" id="cd03020">
    <property type="entry name" value="DsbA_DsbC_DsbG"/>
    <property type="match status" value="1"/>
</dbReference>
<dbReference type="SUPFAM" id="SSF52833">
    <property type="entry name" value="Thioredoxin-like"/>
    <property type="match status" value="1"/>
</dbReference>
<dbReference type="RefSeq" id="WP_072063342.1">
    <property type="nucleotide sequence ID" value="NZ_CVRY01000002.1"/>
</dbReference>
<organism evidence="9 10">
    <name type="scientific">Proteus penneri</name>
    <dbReference type="NCBI Taxonomy" id="102862"/>
    <lineage>
        <taxon>Bacteria</taxon>
        <taxon>Pseudomonadati</taxon>
        <taxon>Pseudomonadota</taxon>
        <taxon>Gammaproteobacteria</taxon>
        <taxon>Enterobacterales</taxon>
        <taxon>Morganellaceae</taxon>
        <taxon>Proteus</taxon>
    </lineage>
</organism>
<sequence precursor="true">MKKKLLWLPILLSMVSMPVLADNASIEAQLAKMQIKAESIQPTPIVGLNAVLSDKGIFYITDDGKYLTAGPIYNISSGEPVSIANQVIMKKVDSLKNEMIVYKARNERHVITIFTDISCPYCQKLHQEVPELNKQGITVRYLAFPRNGVGNNIVSKEMNAVWCSGFPNKSLDSAFKGDKIIPIDECKKININEHFKLGTMIGIQGTPAIVLPNASIYGGYISAQNLIELLDKKEK</sequence>
<evidence type="ECO:0000313" key="10">
    <source>
        <dbReference type="Proteomes" id="UP000183920"/>
    </source>
</evidence>
<dbReference type="InterPro" id="IPR018950">
    <property type="entry name" value="DiS-bond_isomerase_DsbC/G_N"/>
</dbReference>
<protein>
    <recommendedName>
        <fullName evidence="7">Thiol:disulfide interchange protein</fullName>
    </recommendedName>
</protein>
<dbReference type="EMBL" id="CVRY01000002">
    <property type="protein sequence ID" value="CRL60967.1"/>
    <property type="molecule type" value="Genomic_DNA"/>
</dbReference>
<keyword evidence="3 7" id="KW-0732">Signal</keyword>
<evidence type="ECO:0000256" key="1">
    <source>
        <dbReference type="ARBA" id="ARBA00004418"/>
    </source>
</evidence>
<dbReference type="SUPFAM" id="SSF54423">
    <property type="entry name" value="DsbC/DsbG N-terminal domain-like"/>
    <property type="match status" value="1"/>
</dbReference>
<dbReference type="PROSITE" id="PS51352">
    <property type="entry name" value="THIOREDOXIN_2"/>
    <property type="match status" value="1"/>
</dbReference>
<dbReference type="Proteomes" id="UP000183920">
    <property type="component" value="Unassembled WGS sequence"/>
</dbReference>
<dbReference type="InterPro" id="IPR009094">
    <property type="entry name" value="DiS-bond_isomerase_DsbC/G_N_sf"/>
</dbReference>
<evidence type="ECO:0000256" key="5">
    <source>
        <dbReference type="ARBA" id="ARBA00023157"/>
    </source>
</evidence>
<dbReference type="AlphaFoldDB" id="A0A0G4Q4S0"/>
<feature type="signal peptide" evidence="7">
    <location>
        <begin position="1"/>
        <end position="21"/>
    </location>
</feature>
<dbReference type="Gene3D" id="3.40.30.10">
    <property type="entry name" value="Glutaredoxin"/>
    <property type="match status" value="1"/>
</dbReference>
<dbReference type="Pfam" id="PF10411">
    <property type="entry name" value="DsbC_N"/>
    <property type="match status" value="1"/>
</dbReference>
<evidence type="ECO:0000256" key="4">
    <source>
        <dbReference type="ARBA" id="ARBA00022764"/>
    </source>
</evidence>
<evidence type="ECO:0000256" key="7">
    <source>
        <dbReference type="RuleBase" id="RU364038"/>
    </source>
</evidence>
<accession>A0A0G4Q4S0</accession>
<keyword evidence="6 7" id="KW-0676">Redox-active center</keyword>
<feature type="domain" description="Thioredoxin" evidence="8">
    <location>
        <begin position="61"/>
        <end position="235"/>
    </location>
</feature>
<keyword evidence="5" id="KW-1015">Disulfide bond</keyword>
<comment type="subcellular location">
    <subcellularLocation>
        <location evidence="1 7">Periplasm</location>
    </subcellularLocation>
</comment>
<evidence type="ECO:0000256" key="2">
    <source>
        <dbReference type="ARBA" id="ARBA00009813"/>
    </source>
</evidence>
<keyword evidence="4 7" id="KW-0574">Periplasm</keyword>
<dbReference type="PANTHER" id="PTHR35272:SF3">
    <property type="entry name" value="THIOL:DISULFIDE INTERCHANGE PROTEIN DSBC"/>
    <property type="match status" value="1"/>
</dbReference>
<dbReference type="PANTHER" id="PTHR35272">
    <property type="entry name" value="THIOL:DISULFIDE INTERCHANGE PROTEIN DSBC-RELATED"/>
    <property type="match status" value="1"/>
</dbReference>
<dbReference type="GO" id="GO:0042597">
    <property type="term" value="C:periplasmic space"/>
    <property type="evidence" value="ECO:0007669"/>
    <property type="project" value="UniProtKB-SubCell"/>
</dbReference>
<gene>
    <name evidence="9" type="primary">dsbC</name>
    <name evidence="9" type="ORF">BN1804_01219</name>
</gene>
<dbReference type="InterPro" id="IPR013766">
    <property type="entry name" value="Thioredoxin_domain"/>
</dbReference>
<name>A0A0G4Q4S0_9GAMM</name>
<dbReference type="Pfam" id="PF13098">
    <property type="entry name" value="Thioredoxin_2"/>
    <property type="match status" value="1"/>
</dbReference>
<dbReference type="InterPro" id="IPR051470">
    <property type="entry name" value="Thiol:disulfide_interchange"/>
</dbReference>
<evidence type="ECO:0000256" key="6">
    <source>
        <dbReference type="ARBA" id="ARBA00023284"/>
    </source>
</evidence>